<evidence type="ECO:0000259" key="8">
    <source>
        <dbReference type="Pfam" id="PF01435"/>
    </source>
</evidence>
<feature type="signal peptide" evidence="7">
    <location>
        <begin position="1"/>
        <end position="29"/>
    </location>
</feature>
<feature type="chain" id="PRO_5032445522" evidence="7">
    <location>
        <begin position="30"/>
        <end position="500"/>
    </location>
</feature>
<dbReference type="Pfam" id="PF01435">
    <property type="entry name" value="Peptidase_M48"/>
    <property type="match status" value="1"/>
</dbReference>
<dbReference type="RefSeq" id="WP_153235489.1">
    <property type="nucleotide sequence ID" value="NZ_WINI01000007.1"/>
</dbReference>
<dbReference type="Proteomes" id="UP000451565">
    <property type="component" value="Unassembled WGS sequence"/>
</dbReference>
<keyword evidence="10" id="KW-1185">Reference proteome</keyword>
<dbReference type="InterPro" id="IPR011990">
    <property type="entry name" value="TPR-like_helical_dom_sf"/>
</dbReference>
<dbReference type="OrthoDB" id="9810445at2"/>
<dbReference type="PANTHER" id="PTHR22726:SF1">
    <property type="entry name" value="METALLOENDOPEPTIDASE OMA1, MITOCHONDRIAL"/>
    <property type="match status" value="1"/>
</dbReference>
<dbReference type="GO" id="GO:0004222">
    <property type="term" value="F:metalloendopeptidase activity"/>
    <property type="evidence" value="ECO:0007669"/>
    <property type="project" value="InterPro"/>
</dbReference>
<accession>A0A843YX92</accession>
<evidence type="ECO:0000256" key="2">
    <source>
        <dbReference type="ARBA" id="ARBA00022670"/>
    </source>
</evidence>
<dbReference type="EMBL" id="WINI01000007">
    <property type="protein sequence ID" value="MQR01911.1"/>
    <property type="molecule type" value="Genomic_DNA"/>
</dbReference>
<dbReference type="PANTHER" id="PTHR22726">
    <property type="entry name" value="METALLOENDOPEPTIDASE OMA1"/>
    <property type="match status" value="1"/>
</dbReference>
<dbReference type="Gene3D" id="1.25.40.10">
    <property type="entry name" value="Tetratricopeptide repeat domain"/>
    <property type="match status" value="1"/>
</dbReference>
<dbReference type="SUPFAM" id="SSF48452">
    <property type="entry name" value="TPR-like"/>
    <property type="match status" value="1"/>
</dbReference>
<evidence type="ECO:0000256" key="1">
    <source>
        <dbReference type="ARBA" id="ARBA00001947"/>
    </source>
</evidence>
<comment type="caution">
    <text evidence="9">The sequence shown here is derived from an EMBL/GenBank/DDBJ whole genome shotgun (WGS) entry which is preliminary data.</text>
</comment>
<keyword evidence="5" id="KW-0862">Zinc</keyword>
<evidence type="ECO:0000256" key="3">
    <source>
        <dbReference type="ARBA" id="ARBA00022723"/>
    </source>
</evidence>
<dbReference type="InterPro" id="IPR001915">
    <property type="entry name" value="Peptidase_M48"/>
</dbReference>
<keyword evidence="4" id="KW-0378">Hydrolase</keyword>
<reference evidence="9 10" key="1">
    <citation type="submission" date="2019-10" db="EMBL/GenBank/DDBJ databases">
        <title>Glaciimonas soli sp. nov., a psychrophilic bacterium isolated from the forest soil of a high elevation mountain in Taiwan.</title>
        <authorList>
            <person name="Wang L.-T."/>
            <person name="Shieh W.Y."/>
        </authorList>
    </citation>
    <scope>NUCLEOTIDE SEQUENCE [LARGE SCALE GENOMIC DNA]</scope>
    <source>
        <strain evidence="9 10">GS1</strain>
    </source>
</reference>
<evidence type="ECO:0000313" key="10">
    <source>
        <dbReference type="Proteomes" id="UP000451565"/>
    </source>
</evidence>
<evidence type="ECO:0000256" key="6">
    <source>
        <dbReference type="ARBA" id="ARBA00023049"/>
    </source>
</evidence>
<keyword evidence="7" id="KW-0732">Signal</keyword>
<protein>
    <submittedName>
        <fullName evidence="9">M48 family metalloprotease</fullName>
    </submittedName>
</protein>
<organism evidence="9 10">
    <name type="scientific">Glaciimonas soli</name>
    <dbReference type="NCBI Taxonomy" id="2590999"/>
    <lineage>
        <taxon>Bacteria</taxon>
        <taxon>Pseudomonadati</taxon>
        <taxon>Pseudomonadota</taxon>
        <taxon>Betaproteobacteria</taxon>
        <taxon>Burkholderiales</taxon>
        <taxon>Oxalobacteraceae</taxon>
        <taxon>Glaciimonas</taxon>
    </lineage>
</organism>
<keyword evidence="3" id="KW-0479">Metal-binding</keyword>
<dbReference type="GO" id="GO:0016020">
    <property type="term" value="C:membrane"/>
    <property type="evidence" value="ECO:0007669"/>
    <property type="project" value="TreeGrafter"/>
</dbReference>
<keyword evidence="2 9" id="KW-0645">Protease</keyword>
<comment type="cofactor">
    <cofactor evidence="1">
        <name>Zn(2+)</name>
        <dbReference type="ChEBI" id="CHEBI:29105"/>
    </cofactor>
</comment>
<dbReference type="AlphaFoldDB" id="A0A843YX92"/>
<gene>
    <name evidence="9" type="ORF">GEV47_14625</name>
</gene>
<dbReference type="CDD" id="cd07333">
    <property type="entry name" value="M48C_bepA_like"/>
    <property type="match status" value="1"/>
</dbReference>
<keyword evidence="6 9" id="KW-0482">Metalloprotease</keyword>
<dbReference type="GO" id="GO:0051603">
    <property type="term" value="P:proteolysis involved in protein catabolic process"/>
    <property type="evidence" value="ECO:0007669"/>
    <property type="project" value="TreeGrafter"/>
</dbReference>
<evidence type="ECO:0000256" key="5">
    <source>
        <dbReference type="ARBA" id="ARBA00022833"/>
    </source>
</evidence>
<evidence type="ECO:0000256" key="4">
    <source>
        <dbReference type="ARBA" id="ARBA00022801"/>
    </source>
</evidence>
<feature type="domain" description="Peptidase M48" evidence="8">
    <location>
        <begin position="100"/>
        <end position="264"/>
    </location>
</feature>
<sequence>MFLSSIQFRRSLLVSLLAVCCGVTPFSSAQQNLPILGDADRGSLSPLMERKLGEEVMRDIRRDPDYLDDAPLLEYLNNFGGILVAARPDVRGEANFDFFFFAVRDPVLNAFALPGGFIGVHSGLILATQSESELASVLAHEIGHVTQRHIARMLGKQKNDSLVALAAMLVGALAMRSSGDAGAAIMMGGSSYAMQKQLNFSRDAEREADRIGLSILSDGGFDTSDMVVFFNRLQTATRNYSDVLPPYLLTHPLTSERIADIEARIRDQRYKQHADSLDFQLIRARVRVLQDSSEKAMNEAQQIFDNQLAQGMKQQTVAAKYGMAFIAFKRNDFDKAEKLLHEAQAAAAPLKPSFILTDLGIEIKLGANQFAAALKLIQAAQHQFPLSRTLAHQYASALIENKQAEQAIVFLREQAILYRQDPDVQTLLAKAYAAQGKIALQSMALAEALVINGSLQEAIIQLGIARKAPDARFYELSVIDARESELKEKWKDEQQAMKDR</sequence>
<evidence type="ECO:0000313" key="9">
    <source>
        <dbReference type="EMBL" id="MQR01911.1"/>
    </source>
</evidence>
<dbReference type="Gene3D" id="3.30.2010.10">
    <property type="entry name" value="Metalloproteases ('zincins'), catalytic domain"/>
    <property type="match status" value="1"/>
</dbReference>
<dbReference type="Pfam" id="PF14559">
    <property type="entry name" value="TPR_19"/>
    <property type="match status" value="1"/>
</dbReference>
<dbReference type="InterPro" id="IPR051156">
    <property type="entry name" value="Mito/Outer_Membr_Metalloprot"/>
</dbReference>
<proteinExistence type="predicted"/>
<evidence type="ECO:0000256" key="7">
    <source>
        <dbReference type="SAM" id="SignalP"/>
    </source>
</evidence>
<dbReference type="GO" id="GO:0046872">
    <property type="term" value="F:metal ion binding"/>
    <property type="evidence" value="ECO:0007669"/>
    <property type="project" value="UniProtKB-KW"/>
</dbReference>
<name>A0A843YX92_9BURK</name>